<dbReference type="EMBL" id="CP044232">
    <property type="protein sequence ID" value="QEW02662.1"/>
    <property type="molecule type" value="Genomic_DNA"/>
</dbReference>
<proteinExistence type="predicted"/>
<dbReference type="InterPro" id="IPR023346">
    <property type="entry name" value="Lysozyme-like_dom_sf"/>
</dbReference>
<dbReference type="KEGG" id="mlz:F6J85_05795"/>
<name>A0A5J6L2Z1_9MICO</name>
<dbReference type="Proteomes" id="UP000325516">
    <property type="component" value="Chromosome"/>
</dbReference>
<evidence type="ECO:0000256" key="1">
    <source>
        <dbReference type="SAM" id="MobiDB-lite"/>
    </source>
</evidence>
<feature type="compositionally biased region" description="Pro residues" evidence="1">
    <location>
        <begin position="256"/>
        <end position="270"/>
    </location>
</feature>
<protein>
    <recommendedName>
        <fullName evidence="5">Transglycosylase SLT domain-containing protein</fullName>
    </recommendedName>
</protein>
<feature type="signal peptide" evidence="2">
    <location>
        <begin position="1"/>
        <end position="29"/>
    </location>
</feature>
<evidence type="ECO:0000313" key="3">
    <source>
        <dbReference type="EMBL" id="QEW02662.1"/>
    </source>
</evidence>
<organism evidence="3 4">
    <name type="scientific">Microbacterium lushaniae</name>
    <dbReference type="NCBI Taxonomy" id="2614639"/>
    <lineage>
        <taxon>Bacteria</taxon>
        <taxon>Bacillati</taxon>
        <taxon>Actinomycetota</taxon>
        <taxon>Actinomycetes</taxon>
        <taxon>Micrococcales</taxon>
        <taxon>Microbacteriaceae</taxon>
        <taxon>Microbacterium</taxon>
    </lineage>
</organism>
<feature type="chain" id="PRO_5023831683" description="Transglycosylase SLT domain-containing protein" evidence="2">
    <location>
        <begin position="30"/>
        <end position="375"/>
    </location>
</feature>
<accession>A0A5J6L2Z1</accession>
<reference evidence="4" key="1">
    <citation type="submission" date="2019-09" db="EMBL/GenBank/DDBJ databases">
        <title>Mumia zhuanghuii sp. nov. isolated from the intestinal contents of plateau pika (Ochotona curzoniae) in the Qinghai-Tibet plateau of China.</title>
        <authorList>
            <person name="Tian Z."/>
        </authorList>
    </citation>
    <scope>NUCLEOTIDE SEQUENCE [LARGE SCALE GENOMIC DNA]</scope>
    <source>
        <strain evidence="4">L-031</strain>
    </source>
</reference>
<evidence type="ECO:0000256" key="2">
    <source>
        <dbReference type="SAM" id="SignalP"/>
    </source>
</evidence>
<dbReference type="AlphaFoldDB" id="A0A5J6L2Z1"/>
<keyword evidence="4" id="KW-1185">Reference proteome</keyword>
<feature type="region of interest" description="Disordered" evidence="1">
    <location>
        <begin position="218"/>
        <end position="278"/>
    </location>
</feature>
<keyword evidence="2" id="KW-0732">Signal</keyword>
<evidence type="ECO:0000313" key="4">
    <source>
        <dbReference type="Proteomes" id="UP000325516"/>
    </source>
</evidence>
<evidence type="ECO:0008006" key="5">
    <source>
        <dbReference type="Google" id="ProtNLM"/>
    </source>
</evidence>
<gene>
    <name evidence="3" type="ORF">F6J85_05795</name>
</gene>
<dbReference type="SUPFAM" id="SSF53955">
    <property type="entry name" value="Lysozyme-like"/>
    <property type="match status" value="1"/>
</dbReference>
<sequence>MGHAGHIRHIGLACAVVLTLVLPATAASAAVPRPVRAWAVGELQAQVGAAESASATASVRALAAAEAAARARAEADAASARASALAEQSAAAELEATVRRARLGAVASGLYRSAGDGPILAQLLTMSDPEALLGRLAVLERVGEASARSAHAARSAAEMAASLHDQAGTAAEERERLAVAAEAAAAAASAEAEAEAVAVAAASALDTAYSRLAAVRGTTPAREKQARLDERAEADATAPAGAGAGGGGREDAVTPAPTPPPAPAPLPPAAGPVMSPAEAQAHARTAISRYGWGEEQFSCLVRLWNRESGWRAEALNRSSGAYGIPQALPAEKMASAGPDWRTNAATQISWGLAYIKARHASPCGAWDHSQRTGWY</sequence>
<feature type="compositionally biased region" description="Basic and acidic residues" evidence="1">
    <location>
        <begin position="221"/>
        <end position="234"/>
    </location>
</feature>
<dbReference type="RefSeq" id="WP_150924214.1">
    <property type="nucleotide sequence ID" value="NZ_CP044232.1"/>
</dbReference>